<comment type="caution">
    <text evidence="2">The sequence shown here is derived from an EMBL/GenBank/DDBJ whole genome shotgun (WGS) entry which is preliminary data.</text>
</comment>
<accession>A0ABD2GXI2</accession>
<dbReference type="InterPro" id="IPR043442">
    <property type="entry name" value="Perm1"/>
</dbReference>
<evidence type="ECO:0000313" key="3">
    <source>
        <dbReference type="Proteomes" id="UP001619887"/>
    </source>
</evidence>
<dbReference type="PANTHER" id="PTHR47282:SF1">
    <property type="entry name" value="PGC-1 AND ERR-INDUCED REGULATOR IN MUSCLE PROTEIN 1"/>
    <property type="match status" value="1"/>
</dbReference>
<name>A0ABD2GXI2_PAGBO</name>
<sequence>MDDLDHSIHIANDDWTSFYEECEECGLVQPSLACPDSWNLSDSEELGNPSSVFSAGHQEPEQSCAANSDGAEGSAAGCCMEEENCTDCVKSVSVQVVQCGSAGGQEETKAEAGLGNPEENAFNTAEHIEEEKHANIKTTLQTEQLNVQCSEGESSELKRGDEDVQIETDIHDLISTQQPDPISYNLTELDVNEPITTDRSVSEDVSEDVSGLRAEKERWFVTVNESPARQGVRAASVKKKRRQKRTRKERSLENHCRLETTKDNNECEVDRNLVTKCAEPDSESVQMGVISDSSQLSLTSDEEDNLSEQLVMSPSPKDNIIEPTVESKSNNRITPRKPIKLDSVESDVYEDGVEFFSTHSFDSESYLSATESWEDLQHLLKEHQQLQRSLSLAENSYLFNLTEITEADNTQDREMLCYDGTLSFDVLASNCEGHESTDVQPSAGQSADRMPDDISTCDNQTHSTLLAPTPGLQKQEVNHLASGGSSVNQLLHIPDLTVTPCPVADSPETYAEAAGHTRPVYAISAFWDEMEKLTINDILQLRMGRSTPPRDTVTPNADDHGPLLDTVECHLSDGVLMDTSDTADSDYFTQPDESKRDRSSCEFSTSDFEEEYWQYLSASRNHSPDPQSKSQQSPGDSPFTAHEEEESLSSETPVPLEDYAEDQEASDLILSRLGLPRPITKSKSLQNVSAFKTEDLSLQLLLGNDESSLFLSSCPSLEENVVLTAIDSLGTQIPASLLGEHDQISLPEVFEYLYSDDRTNGDSQCVQVYDPVDISMVPVYDYSLCAFSDEMSFSFLYNFQRSEEKPIPIFSCSQPLIRELTFPNPDFVFLRSDFEEEGDISPFRIMSGSFIKGDDCGVSASHGFYNWKSLMRKIRFPDKGSIWCSRSGATVFPDEVEKITTKSADPPLTVLTARRGSSPFLLFSELALQKRVLDALQATRQEGMFSSLKQSDMCMVCIAFASWVLKSSDPESADAWKAALLANVSALSAIQYLRQYVKRRNPS</sequence>
<feature type="region of interest" description="Disordered" evidence="1">
    <location>
        <begin position="578"/>
        <end position="601"/>
    </location>
</feature>
<dbReference type="AlphaFoldDB" id="A0ABD2GXI2"/>
<keyword evidence="3" id="KW-1185">Reference proteome</keyword>
<reference evidence="2 3" key="2">
    <citation type="journal article" date="2024" name="G3 (Bethesda)">
        <title>The genome of the cryopelagic Antarctic bald notothen, Trematomus borchgrevinki.</title>
        <authorList>
            <person name="Rayamajhi N."/>
            <person name="Rivera-Colon A.G."/>
            <person name="Minhas B.F."/>
            <person name="Cheng C.C."/>
            <person name="Catchen J.M."/>
        </authorList>
    </citation>
    <scope>NUCLEOTIDE SEQUENCE [LARGE SCALE GENOMIC DNA]</scope>
    <source>
        <strain evidence="2">AGRC-2024</strain>
    </source>
</reference>
<feature type="region of interest" description="Disordered" evidence="1">
    <location>
        <begin position="618"/>
        <end position="655"/>
    </location>
</feature>
<evidence type="ECO:0000313" key="2">
    <source>
        <dbReference type="EMBL" id="KAL3058686.1"/>
    </source>
</evidence>
<reference evidence="2 3" key="1">
    <citation type="journal article" date="2022" name="G3 (Bethesda)">
        <title>Evaluating Illumina-, Nanopore-, and PacBio-based genome assembly strategies with the bald notothen, Trematomus borchgrevinki.</title>
        <authorList>
            <person name="Rayamajhi N."/>
            <person name="Cheng C.C."/>
            <person name="Catchen J.M."/>
        </authorList>
    </citation>
    <scope>NUCLEOTIDE SEQUENCE [LARGE SCALE GENOMIC DNA]</scope>
    <source>
        <strain evidence="2">AGRC-2024</strain>
    </source>
</reference>
<proteinExistence type="predicted"/>
<dbReference type="PANTHER" id="PTHR47282">
    <property type="entry name" value="PGC-1 AND ERR-INDUCED REGULATOR IN MUSCLE PROTEIN 1"/>
    <property type="match status" value="1"/>
</dbReference>
<evidence type="ECO:0008006" key="4">
    <source>
        <dbReference type="Google" id="ProtNLM"/>
    </source>
</evidence>
<dbReference type="Proteomes" id="UP001619887">
    <property type="component" value="Unassembled WGS sequence"/>
</dbReference>
<organism evidence="2 3">
    <name type="scientific">Pagothenia borchgrevinki</name>
    <name type="common">Bald rockcod</name>
    <name type="synonym">Trematomus borchgrevinki</name>
    <dbReference type="NCBI Taxonomy" id="8213"/>
    <lineage>
        <taxon>Eukaryota</taxon>
        <taxon>Metazoa</taxon>
        <taxon>Chordata</taxon>
        <taxon>Craniata</taxon>
        <taxon>Vertebrata</taxon>
        <taxon>Euteleostomi</taxon>
        <taxon>Actinopterygii</taxon>
        <taxon>Neopterygii</taxon>
        <taxon>Teleostei</taxon>
        <taxon>Neoteleostei</taxon>
        <taxon>Acanthomorphata</taxon>
        <taxon>Eupercaria</taxon>
        <taxon>Perciformes</taxon>
        <taxon>Notothenioidei</taxon>
        <taxon>Nototheniidae</taxon>
        <taxon>Pagothenia</taxon>
    </lineage>
</organism>
<feature type="compositionally biased region" description="Low complexity" evidence="1">
    <location>
        <begin position="624"/>
        <end position="638"/>
    </location>
</feature>
<feature type="region of interest" description="Disordered" evidence="1">
    <location>
        <begin position="545"/>
        <end position="565"/>
    </location>
</feature>
<dbReference type="EMBL" id="JBIYXZ010002074">
    <property type="protein sequence ID" value="KAL3058686.1"/>
    <property type="molecule type" value="Genomic_DNA"/>
</dbReference>
<gene>
    <name evidence="2" type="ORF">OYC64_010777</name>
</gene>
<evidence type="ECO:0000256" key="1">
    <source>
        <dbReference type="SAM" id="MobiDB-lite"/>
    </source>
</evidence>
<protein>
    <recommendedName>
        <fullName evidence="4">PGC-1 and ERR-induced regulator in muscle protein 1</fullName>
    </recommendedName>
</protein>